<keyword evidence="4" id="KW-0238">DNA-binding</keyword>
<gene>
    <name evidence="8" type="ORF">OHA16_05125</name>
</gene>
<dbReference type="Gene3D" id="1.10.1740.10">
    <property type="match status" value="1"/>
</dbReference>
<name>A0ABZ1TWU7_9ACTN</name>
<dbReference type="PANTHER" id="PTHR43133">
    <property type="entry name" value="RNA POLYMERASE ECF-TYPE SIGMA FACTO"/>
    <property type="match status" value="1"/>
</dbReference>
<dbReference type="SUPFAM" id="SSF88659">
    <property type="entry name" value="Sigma3 and sigma4 domains of RNA polymerase sigma factors"/>
    <property type="match status" value="1"/>
</dbReference>
<dbReference type="RefSeq" id="WP_328953476.1">
    <property type="nucleotide sequence ID" value="NZ_CP108110.1"/>
</dbReference>
<protein>
    <submittedName>
        <fullName evidence="8">Sigma-70 family RNA polymerase sigma factor</fullName>
    </submittedName>
</protein>
<dbReference type="InterPro" id="IPR013249">
    <property type="entry name" value="RNA_pol_sigma70_r4_t2"/>
</dbReference>
<proteinExistence type="inferred from homology"/>
<evidence type="ECO:0000256" key="1">
    <source>
        <dbReference type="ARBA" id="ARBA00010641"/>
    </source>
</evidence>
<dbReference type="InterPro" id="IPR036388">
    <property type="entry name" value="WH-like_DNA-bd_sf"/>
</dbReference>
<sequence length="182" mass="20026">MAHTADQARSGSTAAPWAELLVAEREVLYRFISGLGGNDPHRAEDIVQEAMLRAWQAAEALDWDGRPIRLWLFTVARRLLIDEWRKNRAVPVGITLEGFPAPVAADAADPSDRILDRLVLVDALRSLDRIHQEAVVHVHLLGRPGAEVARALGIPGGTLKSRTHHGVRSLRRHLSDRGVVAS</sequence>
<dbReference type="EMBL" id="CP108110">
    <property type="protein sequence ID" value="WUQ82411.1"/>
    <property type="molecule type" value="Genomic_DNA"/>
</dbReference>
<dbReference type="Pfam" id="PF08281">
    <property type="entry name" value="Sigma70_r4_2"/>
    <property type="match status" value="1"/>
</dbReference>
<keyword evidence="2" id="KW-0805">Transcription regulation</keyword>
<dbReference type="InterPro" id="IPR013324">
    <property type="entry name" value="RNA_pol_sigma_r3/r4-like"/>
</dbReference>
<feature type="domain" description="RNA polymerase sigma-70 region 2" evidence="6">
    <location>
        <begin position="25"/>
        <end position="88"/>
    </location>
</feature>
<dbReference type="InterPro" id="IPR007627">
    <property type="entry name" value="RNA_pol_sigma70_r2"/>
</dbReference>
<dbReference type="PANTHER" id="PTHR43133:SF52">
    <property type="entry name" value="ECF RNA POLYMERASE SIGMA FACTOR SIGL"/>
    <property type="match status" value="1"/>
</dbReference>
<evidence type="ECO:0000256" key="2">
    <source>
        <dbReference type="ARBA" id="ARBA00023015"/>
    </source>
</evidence>
<evidence type="ECO:0000256" key="5">
    <source>
        <dbReference type="ARBA" id="ARBA00023163"/>
    </source>
</evidence>
<reference evidence="8" key="1">
    <citation type="submission" date="2022-10" db="EMBL/GenBank/DDBJ databases">
        <title>The complete genomes of actinobacterial strains from the NBC collection.</title>
        <authorList>
            <person name="Joergensen T.S."/>
            <person name="Alvarez Arevalo M."/>
            <person name="Sterndorff E.B."/>
            <person name="Faurdal D."/>
            <person name="Vuksanovic O."/>
            <person name="Mourched A.-S."/>
            <person name="Charusanti P."/>
            <person name="Shaw S."/>
            <person name="Blin K."/>
            <person name="Weber T."/>
        </authorList>
    </citation>
    <scope>NUCLEOTIDE SEQUENCE</scope>
    <source>
        <strain evidence="8">NBC_00222</strain>
    </source>
</reference>
<evidence type="ECO:0000313" key="9">
    <source>
        <dbReference type="Proteomes" id="UP001432222"/>
    </source>
</evidence>
<dbReference type="SUPFAM" id="SSF88946">
    <property type="entry name" value="Sigma2 domain of RNA polymerase sigma factors"/>
    <property type="match status" value="1"/>
</dbReference>
<accession>A0ABZ1TWU7</accession>
<feature type="domain" description="RNA polymerase sigma factor 70 region 4 type 2" evidence="7">
    <location>
        <begin position="119"/>
        <end position="170"/>
    </location>
</feature>
<evidence type="ECO:0000259" key="6">
    <source>
        <dbReference type="Pfam" id="PF04542"/>
    </source>
</evidence>
<dbReference type="InterPro" id="IPR014284">
    <property type="entry name" value="RNA_pol_sigma-70_dom"/>
</dbReference>
<dbReference type="InterPro" id="IPR013325">
    <property type="entry name" value="RNA_pol_sigma_r2"/>
</dbReference>
<evidence type="ECO:0000256" key="4">
    <source>
        <dbReference type="ARBA" id="ARBA00023125"/>
    </source>
</evidence>
<dbReference type="InterPro" id="IPR039425">
    <property type="entry name" value="RNA_pol_sigma-70-like"/>
</dbReference>
<keyword evidence="9" id="KW-1185">Reference proteome</keyword>
<dbReference type="NCBIfam" id="TIGR02937">
    <property type="entry name" value="sigma70-ECF"/>
    <property type="match status" value="1"/>
</dbReference>
<dbReference type="Proteomes" id="UP001432222">
    <property type="component" value="Chromosome"/>
</dbReference>
<organism evidence="8 9">
    <name type="scientific">Kitasatospora purpeofusca</name>
    <dbReference type="NCBI Taxonomy" id="67352"/>
    <lineage>
        <taxon>Bacteria</taxon>
        <taxon>Bacillati</taxon>
        <taxon>Actinomycetota</taxon>
        <taxon>Actinomycetes</taxon>
        <taxon>Kitasatosporales</taxon>
        <taxon>Streptomycetaceae</taxon>
        <taxon>Kitasatospora</taxon>
    </lineage>
</organism>
<dbReference type="Gene3D" id="1.10.10.10">
    <property type="entry name" value="Winged helix-like DNA-binding domain superfamily/Winged helix DNA-binding domain"/>
    <property type="match status" value="1"/>
</dbReference>
<keyword evidence="5" id="KW-0804">Transcription</keyword>
<evidence type="ECO:0000313" key="8">
    <source>
        <dbReference type="EMBL" id="WUQ82411.1"/>
    </source>
</evidence>
<keyword evidence="3" id="KW-0731">Sigma factor</keyword>
<comment type="similarity">
    <text evidence="1">Belongs to the sigma-70 factor family. ECF subfamily.</text>
</comment>
<evidence type="ECO:0000259" key="7">
    <source>
        <dbReference type="Pfam" id="PF08281"/>
    </source>
</evidence>
<dbReference type="Pfam" id="PF04542">
    <property type="entry name" value="Sigma70_r2"/>
    <property type="match status" value="1"/>
</dbReference>
<evidence type="ECO:0000256" key="3">
    <source>
        <dbReference type="ARBA" id="ARBA00023082"/>
    </source>
</evidence>